<dbReference type="InterPro" id="IPR014875">
    <property type="entry name" value="Mor_transcription_activator"/>
</dbReference>
<dbReference type="PANTHER" id="PTHR37812:SF1">
    <property type="entry name" value="MU-LIKE PROPHAGE FLUMU PROTEIN C"/>
    <property type="match status" value="1"/>
</dbReference>
<dbReference type="Proteomes" id="UP000325723">
    <property type="component" value="Unassembled WGS sequence"/>
</dbReference>
<dbReference type="Gene3D" id="1.10.10.60">
    <property type="entry name" value="Homeodomain-like"/>
    <property type="match status" value="1"/>
</dbReference>
<evidence type="ECO:0000313" key="2">
    <source>
        <dbReference type="EMBL" id="VVP60399.1"/>
    </source>
</evidence>
<reference evidence="2 3" key="1">
    <citation type="submission" date="2019-09" db="EMBL/GenBank/DDBJ databases">
        <authorList>
            <person name="Chandra G."/>
            <person name="Truman W A."/>
        </authorList>
    </citation>
    <scope>NUCLEOTIDE SEQUENCE [LARGE SCALE GENOMIC DNA]</scope>
    <source>
        <strain evidence="2">PS900</strain>
    </source>
</reference>
<dbReference type="Pfam" id="PF08765">
    <property type="entry name" value="Mor"/>
    <property type="match status" value="1"/>
</dbReference>
<comment type="caution">
    <text evidence="2">The sequence shown here is derived from an EMBL/GenBank/DDBJ whole genome shotgun (WGS) entry which is preliminary data.</text>
</comment>
<name>A0A8H2NYR9_PSEFL</name>
<feature type="domain" description="Mor transcription activator" evidence="1">
    <location>
        <begin position="18"/>
        <end position="116"/>
    </location>
</feature>
<protein>
    <recommendedName>
        <fullName evidence="1">Mor transcription activator domain-containing protein</fullName>
    </recommendedName>
</protein>
<dbReference type="SUPFAM" id="SSF46689">
    <property type="entry name" value="Homeodomain-like"/>
    <property type="match status" value="1"/>
</dbReference>
<accession>A0A8H2NYR9</accession>
<dbReference type="EMBL" id="CABVIE010000041">
    <property type="protein sequence ID" value="VVP60399.1"/>
    <property type="molecule type" value="Genomic_DNA"/>
</dbReference>
<evidence type="ECO:0000259" key="1">
    <source>
        <dbReference type="Pfam" id="PF08765"/>
    </source>
</evidence>
<dbReference type="AlphaFoldDB" id="A0A8H2NYR9"/>
<dbReference type="InterPro" id="IPR009057">
    <property type="entry name" value="Homeodomain-like_sf"/>
</dbReference>
<gene>
    <name evidence="2" type="ORF">PS900_06186</name>
</gene>
<dbReference type="PANTHER" id="PTHR37812">
    <property type="entry name" value="MU-LIKE PROPHAGE FLUMU PROTEIN C"/>
    <property type="match status" value="1"/>
</dbReference>
<proteinExistence type="predicted"/>
<organism evidence="2 3">
    <name type="scientific">Pseudomonas fluorescens</name>
    <dbReference type="NCBI Taxonomy" id="294"/>
    <lineage>
        <taxon>Bacteria</taxon>
        <taxon>Pseudomonadati</taxon>
        <taxon>Pseudomonadota</taxon>
        <taxon>Gammaproteobacteria</taxon>
        <taxon>Pseudomonadales</taxon>
        <taxon>Pseudomonadaceae</taxon>
        <taxon>Pseudomonas</taxon>
    </lineage>
</organism>
<dbReference type="InterPro" id="IPR052411">
    <property type="entry name" value="c-mor_Regulatory_Protein"/>
</dbReference>
<evidence type="ECO:0000313" key="3">
    <source>
        <dbReference type="Proteomes" id="UP000325723"/>
    </source>
</evidence>
<sequence>MHEDEKKVERKKDLNPLPKSMIEMLEIIESSINKEMELDASPHHLAKSAVVAVCDVMGGCTIYLPRGTALKRKLRSEAIYSDFLNGMAHEELIRKYAIASQTVYDIITDERALSLEARFKH</sequence>